<organism evidence="5 8">
    <name type="scientific">Marinomonas gallaica</name>
    <dbReference type="NCBI Taxonomy" id="1806667"/>
    <lineage>
        <taxon>Bacteria</taxon>
        <taxon>Pseudomonadati</taxon>
        <taxon>Pseudomonadota</taxon>
        <taxon>Gammaproteobacteria</taxon>
        <taxon>Oceanospirillales</taxon>
        <taxon>Oceanospirillaceae</taxon>
        <taxon>Marinomonas</taxon>
    </lineage>
</organism>
<dbReference type="Gene3D" id="3.40.630.30">
    <property type="match status" value="1"/>
</dbReference>
<evidence type="ECO:0000256" key="2">
    <source>
        <dbReference type="ARBA" id="ARBA00023315"/>
    </source>
</evidence>
<keyword evidence="2" id="KW-0012">Acyltransferase</keyword>
<keyword evidence="7" id="KW-1185">Reference proteome</keyword>
<dbReference type="PANTHER" id="PTHR43792:SF8">
    <property type="entry name" value="[RIBOSOMAL PROTEIN US5]-ALANINE N-ACETYLTRANSFERASE"/>
    <property type="match status" value="1"/>
</dbReference>
<name>A0A1C3JTR1_9GAMM</name>
<dbReference type="AlphaFoldDB" id="A0A1C3JTR1"/>
<feature type="domain" description="N-acetyltransferase" evidence="4">
    <location>
        <begin position="4"/>
        <end position="159"/>
    </location>
</feature>
<evidence type="ECO:0000256" key="3">
    <source>
        <dbReference type="ARBA" id="ARBA00038502"/>
    </source>
</evidence>
<reference evidence="6 7" key="2">
    <citation type="submission" date="2016-06" db="EMBL/GenBank/DDBJ databases">
        <authorList>
            <person name="Rodrigo-Torres L."/>
            <person name="Arahal D.R."/>
        </authorList>
    </citation>
    <scope>NUCLEOTIDE SEQUENCE [LARGE SCALE GENOMIC DNA]</scope>
    <source>
        <strain evidence="6 7">CECT 5116</strain>
    </source>
</reference>
<protein>
    <submittedName>
        <fullName evidence="5">Ribosomal-protein-S5-alanine N-acetyltransferase</fullName>
    </submittedName>
</protein>
<dbReference type="EMBL" id="FLRB01000032">
    <property type="protein sequence ID" value="SBT22774.1"/>
    <property type="molecule type" value="Genomic_DNA"/>
</dbReference>
<dbReference type="GO" id="GO:0016747">
    <property type="term" value="F:acyltransferase activity, transferring groups other than amino-acyl groups"/>
    <property type="evidence" value="ECO:0007669"/>
    <property type="project" value="InterPro"/>
</dbReference>
<comment type="similarity">
    <text evidence="3">Belongs to the acetyltransferase family. RimJ subfamily.</text>
</comment>
<dbReference type="SUPFAM" id="SSF55729">
    <property type="entry name" value="Acyl-CoA N-acyltransferases (Nat)"/>
    <property type="match status" value="1"/>
</dbReference>
<dbReference type="RefSeq" id="WP_067037343.1">
    <property type="nucleotide sequence ID" value="NZ_FLRA01000021.1"/>
</dbReference>
<dbReference type="InterPro" id="IPR051531">
    <property type="entry name" value="N-acetyltransferase"/>
</dbReference>
<evidence type="ECO:0000259" key="4">
    <source>
        <dbReference type="PROSITE" id="PS51186"/>
    </source>
</evidence>
<dbReference type="Proteomes" id="UP000092840">
    <property type="component" value="Unassembled WGS sequence"/>
</dbReference>
<accession>A0A1C3JTR1</accession>
<evidence type="ECO:0000313" key="6">
    <source>
        <dbReference type="EMBL" id="SBT22774.1"/>
    </source>
</evidence>
<keyword evidence="1 5" id="KW-0808">Transferase</keyword>
<evidence type="ECO:0000313" key="5">
    <source>
        <dbReference type="EMBL" id="SBT18517.1"/>
    </source>
</evidence>
<dbReference type="OrthoDB" id="9784707at2"/>
<dbReference type="EMBL" id="FLRA01000021">
    <property type="protein sequence ID" value="SBT18517.1"/>
    <property type="molecule type" value="Genomic_DNA"/>
</dbReference>
<dbReference type="PANTHER" id="PTHR43792">
    <property type="entry name" value="GNAT FAMILY, PUTATIVE (AFU_ORTHOLOGUE AFUA_3G00765)-RELATED-RELATED"/>
    <property type="match status" value="1"/>
</dbReference>
<dbReference type="Proteomes" id="UP000092871">
    <property type="component" value="Unassembled WGS sequence"/>
</dbReference>
<evidence type="ECO:0000313" key="7">
    <source>
        <dbReference type="Proteomes" id="UP000092840"/>
    </source>
</evidence>
<dbReference type="InterPro" id="IPR000182">
    <property type="entry name" value="GNAT_dom"/>
</dbReference>
<dbReference type="InterPro" id="IPR016181">
    <property type="entry name" value="Acyl_CoA_acyltransferase"/>
</dbReference>
<proteinExistence type="inferred from homology"/>
<reference evidence="5 8" key="1">
    <citation type="submission" date="2016-06" db="EMBL/GenBank/DDBJ databases">
        <authorList>
            <person name="Kjaerup R.B."/>
            <person name="Dalgaard T.S."/>
            <person name="Juul-Madsen H.R."/>
        </authorList>
    </citation>
    <scope>NUCLEOTIDE SEQUENCE [LARGE SCALE GENOMIC DNA]</scope>
    <source>
        <strain evidence="5 8">CECT 5115</strain>
    </source>
</reference>
<dbReference type="CDD" id="cd04301">
    <property type="entry name" value="NAT_SF"/>
    <property type="match status" value="1"/>
</dbReference>
<gene>
    <name evidence="5" type="ORF">MGA5115_02648</name>
    <name evidence="6" type="ORF">MGA5116_03404</name>
</gene>
<evidence type="ECO:0000256" key="1">
    <source>
        <dbReference type="ARBA" id="ARBA00022679"/>
    </source>
</evidence>
<sequence>MLKIELELINEHHLEAICVLANNPNISRTSGVPDNCQLEHVYSWIHSTHAPKSEEMHFVIASEEGVIGCCILKKINYHVQSAELSYWVGEPYWGKGLAQEAAKYALQFAFESLKLAKVDAHYLKHNNVASGSILSKLGFAPDNSRKELPVAGRFKKFTGDVWTFVSITRQAFKTR</sequence>
<dbReference type="PROSITE" id="PS51186">
    <property type="entry name" value="GNAT"/>
    <property type="match status" value="1"/>
</dbReference>
<evidence type="ECO:0000313" key="8">
    <source>
        <dbReference type="Proteomes" id="UP000092871"/>
    </source>
</evidence>
<dbReference type="Pfam" id="PF13302">
    <property type="entry name" value="Acetyltransf_3"/>
    <property type="match status" value="1"/>
</dbReference>